<accession>A0A0E9W7U9</accession>
<dbReference type="EMBL" id="GBXM01022128">
    <property type="protein sequence ID" value="JAH86449.1"/>
    <property type="molecule type" value="Transcribed_RNA"/>
</dbReference>
<name>A0A0E9W7U9_ANGAN</name>
<reference evidence="1" key="2">
    <citation type="journal article" date="2015" name="Fish Shellfish Immunol.">
        <title>Early steps in the European eel (Anguilla anguilla)-Vibrio vulnificus interaction in the gills: Role of the RtxA13 toxin.</title>
        <authorList>
            <person name="Callol A."/>
            <person name="Pajuelo D."/>
            <person name="Ebbesson L."/>
            <person name="Teles M."/>
            <person name="MacKenzie S."/>
            <person name="Amaro C."/>
        </authorList>
    </citation>
    <scope>NUCLEOTIDE SEQUENCE</scope>
</reference>
<reference evidence="1" key="1">
    <citation type="submission" date="2014-11" db="EMBL/GenBank/DDBJ databases">
        <authorList>
            <person name="Amaro Gonzalez C."/>
        </authorList>
    </citation>
    <scope>NUCLEOTIDE SEQUENCE</scope>
</reference>
<sequence>MLPVQWCVTLLACRQCLQTARGRGDVNNNFFFLSSFFFFFSPLSGLPQQC</sequence>
<organism evidence="1">
    <name type="scientific">Anguilla anguilla</name>
    <name type="common">European freshwater eel</name>
    <name type="synonym">Muraena anguilla</name>
    <dbReference type="NCBI Taxonomy" id="7936"/>
    <lineage>
        <taxon>Eukaryota</taxon>
        <taxon>Metazoa</taxon>
        <taxon>Chordata</taxon>
        <taxon>Craniata</taxon>
        <taxon>Vertebrata</taxon>
        <taxon>Euteleostomi</taxon>
        <taxon>Actinopterygii</taxon>
        <taxon>Neopterygii</taxon>
        <taxon>Teleostei</taxon>
        <taxon>Anguilliformes</taxon>
        <taxon>Anguillidae</taxon>
        <taxon>Anguilla</taxon>
    </lineage>
</organism>
<protein>
    <submittedName>
        <fullName evidence="1">Uncharacterized protein</fullName>
    </submittedName>
</protein>
<dbReference type="AlphaFoldDB" id="A0A0E9W7U9"/>
<evidence type="ECO:0000313" key="1">
    <source>
        <dbReference type="EMBL" id="JAH86449.1"/>
    </source>
</evidence>
<proteinExistence type="predicted"/>